<accession>A0AAN6TY73</accession>
<dbReference type="Proteomes" id="UP001302602">
    <property type="component" value="Unassembled WGS sequence"/>
</dbReference>
<comment type="caution">
    <text evidence="2">The sequence shown here is derived from an EMBL/GenBank/DDBJ whole genome shotgun (WGS) entry which is preliminary data.</text>
</comment>
<dbReference type="GeneID" id="87833872"/>
<proteinExistence type="predicted"/>
<feature type="compositionally biased region" description="Basic and acidic residues" evidence="1">
    <location>
        <begin position="174"/>
        <end position="184"/>
    </location>
</feature>
<name>A0AAN6TY73_9PEZI</name>
<feature type="compositionally biased region" description="Low complexity" evidence="1">
    <location>
        <begin position="97"/>
        <end position="115"/>
    </location>
</feature>
<gene>
    <name evidence="2" type="ORF">N657DRAFT_691365</name>
</gene>
<sequence>MDSICKPDDVPAERYLRGKEYVATRRASGYFDEHYAPKTASRRNPPPPSLDLSRRSKSTSHLTTASCPPAARRTATSTTSTTATTPTTAARHRNRSSRQSSRRSSSLQSSRRSSSLFDPENLAFYTHLGTKISTAAREANGSTASLRSALGATLSSGTAATDLPPTRAAPYSQRPREDPYERKAYLPPLSSATTSPTSPSSLSSVGSPPVSRRHSRDNGAVGSESRSGYVPGPVCKPGSVTPRQRAAFARIDGTVEGLQFYFGKGSGASQWEVDQFFYGTGEEEEEVNGGECDGDGPDFVNLNERLEGLQEEDEDEERVVVDKEYLRKMVKEQGRFWPWVASLMVGEARSDLAEDDDEDEEEDEYGGEVDPYELERRLEEERRKRRAASELRLQECTITPLDATNDPPPDENGGLWRDVSWLLSVAGNALFR</sequence>
<feature type="region of interest" description="Disordered" evidence="1">
    <location>
        <begin position="350"/>
        <end position="371"/>
    </location>
</feature>
<feature type="compositionally biased region" description="Low complexity" evidence="1">
    <location>
        <begin position="186"/>
        <end position="210"/>
    </location>
</feature>
<evidence type="ECO:0000313" key="3">
    <source>
        <dbReference type="Proteomes" id="UP001302602"/>
    </source>
</evidence>
<feature type="compositionally biased region" description="Low complexity" evidence="1">
    <location>
        <begin position="68"/>
        <end position="89"/>
    </location>
</feature>
<evidence type="ECO:0000256" key="1">
    <source>
        <dbReference type="SAM" id="MobiDB-lite"/>
    </source>
</evidence>
<evidence type="ECO:0000313" key="2">
    <source>
        <dbReference type="EMBL" id="KAK4122927.1"/>
    </source>
</evidence>
<dbReference type="RefSeq" id="XP_062646698.1">
    <property type="nucleotide sequence ID" value="XM_062797104.1"/>
</dbReference>
<reference evidence="2" key="2">
    <citation type="submission" date="2023-05" db="EMBL/GenBank/DDBJ databases">
        <authorList>
            <consortium name="Lawrence Berkeley National Laboratory"/>
            <person name="Steindorff A."/>
            <person name="Hensen N."/>
            <person name="Bonometti L."/>
            <person name="Westerberg I."/>
            <person name="Brannstrom I.O."/>
            <person name="Guillou S."/>
            <person name="Cros-Aarteil S."/>
            <person name="Calhoun S."/>
            <person name="Haridas S."/>
            <person name="Kuo A."/>
            <person name="Mondo S."/>
            <person name="Pangilinan J."/>
            <person name="Riley R."/>
            <person name="Labutti K."/>
            <person name="Andreopoulos B."/>
            <person name="Lipzen A."/>
            <person name="Chen C."/>
            <person name="Yanf M."/>
            <person name="Daum C."/>
            <person name="Ng V."/>
            <person name="Clum A."/>
            <person name="Ohm R."/>
            <person name="Martin F."/>
            <person name="Silar P."/>
            <person name="Natvig D."/>
            <person name="Lalanne C."/>
            <person name="Gautier V."/>
            <person name="Ament-Velasquez S.L."/>
            <person name="Kruys A."/>
            <person name="Hutchinson M.I."/>
            <person name="Powell A.J."/>
            <person name="Barry K."/>
            <person name="Miller A.N."/>
            <person name="Grigoriev I.V."/>
            <person name="Debuchy R."/>
            <person name="Gladieux P."/>
            <person name="Thoren M.H."/>
            <person name="Johannesson H."/>
        </authorList>
    </citation>
    <scope>NUCLEOTIDE SEQUENCE</scope>
    <source>
        <strain evidence="2">CBS 731.68</strain>
    </source>
</reference>
<protein>
    <submittedName>
        <fullName evidence="2">Uncharacterized protein</fullName>
    </submittedName>
</protein>
<feature type="compositionally biased region" description="Acidic residues" evidence="1">
    <location>
        <begin position="353"/>
        <end position="371"/>
    </location>
</feature>
<feature type="region of interest" description="Disordered" evidence="1">
    <location>
        <begin position="156"/>
        <end position="240"/>
    </location>
</feature>
<dbReference type="AlphaFoldDB" id="A0AAN6TY73"/>
<keyword evidence="3" id="KW-1185">Reference proteome</keyword>
<reference evidence="2" key="1">
    <citation type="journal article" date="2023" name="Mol. Phylogenet. Evol.">
        <title>Genome-scale phylogeny and comparative genomics of the fungal order Sordariales.</title>
        <authorList>
            <person name="Hensen N."/>
            <person name="Bonometti L."/>
            <person name="Westerberg I."/>
            <person name="Brannstrom I.O."/>
            <person name="Guillou S."/>
            <person name="Cros-Aarteil S."/>
            <person name="Calhoun S."/>
            <person name="Haridas S."/>
            <person name="Kuo A."/>
            <person name="Mondo S."/>
            <person name="Pangilinan J."/>
            <person name="Riley R."/>
            <person name="LaButti K."/>
            <person name="Andreopoulos B."/>
            <person name="Lipzen A."/>
            <person name="Chen C."/>
            <person name="Yan M."/>
            <person name="Daum C."/>
            <person name="Ng V."/>
            <person name="Clum A."/>
            <person name="Steindorff A."/>
            <person name="Ohm R.A."/>
            <person name="Martin F."/>
            <person name="Silar P."/>
            <person name="Natvig D.O."/>
            <person name="Lalanne C."/>
            <person name="Gautier V."/>
            <person name="Ament-Velasquez S.L."/>
            <person name="Kruys A."/>
            <person name="Hutchinson M.I."/>
            <person name="Powell A.J."/>
            <person name="Barry K."/>
            <person name="Miller A.N."/>
            <person name="Grigoriev I.V."/>
            <person name="Debuchy R."/>
            <person name="Gladieux P."/>
            <person name="Hiltunen Thoren M."/>
            <person name="Johannesson H."/>
        </authorList>
    </citation>
    <scope>NUCLEOTIDE SEQUENCE</scope>
    <source>
        <strain evidence="2">CBS 731.68</strain>
    </source>
</reference>
<dbReference type="EMBL" id="MU853230">
    <property type="protein sequence ID" value="KAK4122927.1"/>
    <property type="molecule type" value="Genomic_DNA"/>
</dbReference>
<feature type="region of interest" description="Disordered" evidence="1">
    <location>
        <begin position="18"/>
        <end position="115"/>
    </location>
</feature>
<organism evidence="2 3">
    <name type="scientific">Parathielavia appendiculata</name>
    <dbReference type="NCBI Taxonomy" id="2587402"/>
    <lineage>
        <taxon>Eukaryota</taxon>
        <taxon>Fungi</taxon>
        <taxon>Dikarya</taxon>
        <taxon>Ascomycota</taxon>
        <taxon>Pezizomycotina</taxon>
        <taxon>Sordariomycetes</taxon>
        <taxon>Sordariomycetidae</taxon>
        <taxon>Sordariales</taxon>
        <taxon>Chaetomiaceae</taxon>
        <taxon>Parathielavia</taxon>
    </lineage>
</organism>